<comment type="similarity">
    <text evidence="2">Belongs to the peptidase C26 family.</text>
</comment>
<dbReference type="Proteomes" id="UP000194236">
    <property type="component" value="Unassembled WGS sequence"/>
</dbReference>
<proteinExistence type="inferred from homology"/>
<evidence type="ECO:0000313" key="10">
    <source>
        <dbReference type="EMBL" id="OTF80356.1"/>
    </source>
</evidence>
<feature type="active site" description="Proton donor" evidence="7">
    <location>
        <position position="247"/>
    </location>
</feature>
<keyword evidence="5 9" id="KW-0732">Signal</keyword>
<dbReference type="EMBL" id="MUJZ01018614">
    <property type="protein sequence ID" value="OTF80356.1"/>
    <property type="molecule type" value="Genomic_DNA"/>
</dbReference>
<dbReference type="InterPro" id="IPR011697">
    <property type="entry name" value="Peptidase_C26"/>
</dbReference>
<comment type="catalytic activity">
    <reaction evidence="8">
        <text>(6S)-5,6,7,8-tetrahydrofolyl-(gamma-L-Glu)(n) + (n-1) H2O = (6S)-5,6,7,8-tetrahydrofolate + (n-1) L-glutamate</text>
        <dbReference type="Rhea" id="RHEA:56784"/>
        <dbReference type="Rhea" id="RHEA-COMP:14738"/>
        <dbReference type="ChEBI" id="CHEBI:15377"/>
        <dbReference type="ChEBI" id="CHEBI:29985"/>
        <dbReference type="ChEBI" id="CHEBI:57453"/>
        <dbReference type="ChEBI" id="CHEBI:141005"/>
        <dbReference type="EC" id="3.4.19.9"/>
    </reaction>
</comment>
<evidence type="ECO:0000313" key="11">
    <source>
        <dbReference type="Proteomes" id="UP000194236"/>
    </source>
</evidence>
<dbReference type="GO" id="GO:0034722">
    <property type="term" value="F:gamma-glutamyl-peptidase activity"/>
    <property type="evidence" value="ECO:0007669"/>
    <property type="project" value="UniProtKB-UniRule"/>
</dbReference>
<evidence type="ECO:0000256" key="4">
    <source>
        <dbReference type="ARBA" id="ARBA00022525"/>
    </source>
</evidence>
<comment type="caution">
    <text evidence="10">The sequence shown here is derived from an EMBL/GenBank/DDBJ whole genome shotgun (WGS) entry which is preliminary data.</text>
</comment>
<dbReference type="GO" id="GO:0046900">
    <property type="term" value="P:tetrahydrofolylpolyglutamate metabolic process"/>
    <property type="evidence" value="ECO:0007669"/>
    <property type="project" value="TreeGrafter"/>
</dbReference>
<feature type="active site" evidence="8">
    <location>
        <position position="247"/>
    </location>
</feature>
<keyword evidence="11" id="KW-1185">Reference proteome</keyword>
<evidence type="ECO:0000256" key="9">
    <source>
        <dbReference type="SAM" id="SignalP"/>
    </source>
</evidence>
<evidence type="ECO:0000256" key="8">
    <source>
        <dbReference type="PROSITE-ProRule" id="PRU00607"/>
    </source>
</evidence>
<reference evidence="10 11" key="1">
    <citation type="submission" date="2017-03" db="EMBL/GenBank/DDBJ databases">
        <title>Genome Survey of Euroglyphus maynei.</title>
        <authorList>
            <person name="Arlian L.G."/>
            <person name="Morgan M.S."/>
            <person name="Rider S.D."/>
        </authorList>
    </citation>
    <scope>NUCLEOTIDE SEQUENCE [LARGE SCALE GENOMIC DNA]</scope>
    <source>
        <strain evidence="10">Arlian Lab</strain>
        <tissue evidence="10">Whole body</tissue>
    </source>
</reference>
<keyword evidence="4" id="KW-0964">Secreted</keyword>
<gene>
    <name evidence="10" type="ORF">BLA29_002346</name>
</gene>
<evidence type="ECO:0000256" key="5">
    <source>
        <dbReference type="ARBA" id="ARBA00022729"/>
    </source>
</evidence>
<dbReference type="AlphaFoldDB" id="A0A1Y3BL96"/>
<dbReference type="SUPFAM" id="SSF52317">
    <property type="entry name" value="Class I glutamine amidotransferase-like"/>
    <property type="match status" value="1"/>
</dbReference>
<evidence type="ECO:0000256" key="1">
    <source>
        <dbReference type="ARBA" id="ARBA00004239"/>
    </source>
</evidence>
<dbReference type="InterPro" id="IPR015527">
    <property type="entry name" value="Pept_C26_g-glut_hydrolase"/>
</dbReference>
<evidence type="ECO:0000256" key="7">
    <source>
        <dbReference type="PIRSR" id="PIRSR615527-1"/>
    </source>
</evidence>
<feature type="chain" id="PRO_5010987481" description="folate gamma-glutamyl hydrolase" evidence="9">
    <location>
        <begin position="19"/>
        <end position="350"/>
    </location>
</feature>
<organism evidence="10 11">
    <name type="scientific">Euroglyphus maynei</name>
    <name type="common">Mayne's house dust mite</name>
    <dbReference type="NCBI Taxonomy" id="6958"/>
    <lineage>
        <taxon>Eukaryota</taxon>
        <taxon>Metazoa</taxon>
        <taxon>Ecdysozoa</taxon>
        <taxon>Arthropoda</taxon>
        <taxon>Chelicerata</taxon>
        <taxon>Arachnida</taxon>
        <taxon>Acari</taxon>
        <taxon>Acariformes</taxon>
        <taxon>Sarcoptiformes</taxon>
        <taxon>Astigmata</taxon>
        <taxon>Psoroptidia</taxon>
        <taxon>Analgoidea</taxon>
        <taxon>Pyroglyphidae</taxon>
        <taxon>Pyroglyphinae</taxon>
        <taxon>Euroglyphus</taxon>
    </lineage>
</organism>
<comment type="subcellular location">
    <subcellularLocation>
        <location evidence="1">Secreted</location>
        <location evidence="1">Extracellular space</location>
    </subcellularLocation>
</comment>
<evidence type="ECO:0000256" key="6">
    <source>
        <dbReference type="ARBA" id="ARBA00022801"/>
    </source>
</evidence>
<feature type="signal peptide" evidence="9">
    <location>
        <begin position="1"/>
        <end position="18"/>
    </location>
</feature>
<dbReference type="PROSITE" id="PS51275">
    <property type="entry name" value="PEPTIDASE_C26_GGH"/>
    <property type="match status" value="1"/>
</dbReference>
<dbReference type="EC" id="3.4.19.9" evidence="3 8"/>
<dbReference type="PANTHER" id="PTHR11315">
    <property type="entry name" value="PROTEASE FAMILY C26 GAMMA-GLUTAMYL HYDROLASE"/>
    <property type="match status" value="1"/>
</dbReference>
<keyword evidence="6 8" id="KW-0378">Hydrolase</keyword>
<accession>A0A1Y3BL96</accession>
<dbReference type="OrthoDB" id="64220at2759"/>
<dbReference type="PANTHER" id="PTHR11315:SF0">
    <property type="entry name" value="FOLATE GAMMA-GLUTAMYL HYDROLASE"/>
    <property type="match status" value="1"/>
</dbReference>
<evidence type="ECO:0000256" key="3">
    <source>
        <dbReference type="ARBA" id="ARBA00012886"/>
    </source>
</evidence>
<dbReference type="Gene3D" id="3.40.50.880">
    <property type="match status" value="1"/>
</dbReference>
<protein>
    <recommendedName>
        <fullName evidence="3 8">folate gamma-glutamyl hydrolase</fullName>
        <ecNumber evidence="3 8">3.4.19.9</ecNumber>
    </recommendedName>
</protein>
<dbReference type="InterPro" id="IPR029062">
    <property type="entry name" value="Class_I_gatase-like"/>
</dbReference>
<name>A0A1Y3BL96_EURMA</name>
<sequence length="350" mass="40767">MIIIRAIIINLFIINIAGYNDDDERFPLINDRVVIGVLAQYPYKDEHQYIAASYVKFLESSGARVAPVFCGRSSDYYETLLPKLNGILLPGGGSPLDEGPYAETVDLIIETSKKFYDNGKYFPIWATCLSFEKIIVHFLNGSLQWESECHVQNLSLNLEIEKSIINDPKSTRMFRDMEIMMPNFFDILQKHNVTANYHRICMSLDEWKKHKELVENFQLISQNSYGNHTFVSMFEHRKYPIYASMWHPEKNQFEFVINDHVGNINHDRWSIIVAQYFGNFFVNEARRSCGRFNDKLDESKHLIYNYNECCREYTGNDGKSSYEEIFRFPFDANHGSSSMIKGSILVINNE</sequence>
<feature type="active site" description="Nucleophile" evidence="7 8">
    <location>
        <position position="128"/>
    </location>
</feature>
<dbReference type="GO" id="GO:0005576">
    <property type="term" value="C:extracellular region"/>
    <property type="evidence" value="ECO:0007669"/>
    <property type="project" value="UniProtKB-SubCell"/>
</dbReference>
<dbReference type="Pfam" id="PF07722">
    <property type="entry name" value="Peptidase_C26"/>
    <property type="match status" value="1"/>
</dbReference>
<evidence type="ECO:0000256" key="2">
    <source>
        <dbReference type="ARBA" id="ARBA00011083"/>
    </source>
</evidence>
<dbReference type="GO" id="GO:0005773">
    <property type="term" value="C:vacuole"/>
    <property type="evidence" value="ECO:0007669"/>
    <property type="project" value="TreeGrafter"/>
</dbReference>